<comment type="caution">
    <text evidence="1">The sequence shown here is derived from an EMBL/GenBank/DDBJ whole genome shotgun (WGS) entry which is preliminary data.</text>
</comment>
<evidence type="ECO:0000313" key="2">
    <source>
        <dbReference type="EMBL" id="PWY57369.1"/>
    </source>
</evidence>
<dbReference type="Proteomes" id="UP000247152">
    <property type="component" value="Unassembled WGS sequence"/>
</dbReference>
<dbReference type="EMBL" id="QHJG01000004">
    <property type="protein sequence ID" value="PWY57009.1"/>
    <property type="molecule type" value="Genomic_DNA"/>
</dbReference>
<keyword evidence="5" id="KW-1185">Reference proteome</keyword>
<dbReference type="Proteomes" id="UP000287374">
    <property type="component" value="Unassembled WGS sequence"/>
</dbReference>
<dbReference type="AlphaFoldDB" id="A0A317U6C0"/>
<sequence length="134" mass="15681">MDTSFIFGFLSGCLTTALGGWQVQKFVNNRKNSENIKKKKILDFDRLFNDYPHFMSVIKNDVTNPGCKHIKEFFVVDKEAILNSSIPRFRYELSPDILPALNRLEELGYIEKIQNNCLHYKIDEEFIMQLKSIN</sequence>
<gene>
    <name evidence="2" type="ORF">DGG96_01235</name>
    <name evidence="1" type="ORF">DGG96_03190</name>
    <name evidence="3" type="ORF">ELY20_00640</name>
</gene>
<evidence type="ECO:0000313" key="3">
    <source>
        <dbReference type="EMBL" id="RUR26458.1"/>
    </source>
</evidence>
<dbReference type="RefSeq" id="WP_110141204.1">
    <property type="nucleotide sequence ID" value="NZ_QHJG01000002.1"/>
</dbReference>
<reference evidence="1 4" key="1">
    <citation type="submission" date="2018-05" db="EMBL/GenBank/DDBJ databases">
        <title>Legionella qingyii sp.nov., whole genome shotgun sequence.</title>
        <authorList>
            <person name="Wu H."/>
            <person name="Zhu Q."/>
            <person name="Hu C."/>
        </authorList>
    </citation>
    <scope>NUCLEOTIDE SEQUENCE [LARGE SCALE GENOMIC DNA]</scope>
    <source>
        <strain evidence="1 4">HEB18</strain>
    </source>
</reference>
<accession>A0A317U6C0</accession>
<proteinExistence type="predicted"/>
<evidence type="ECO:0000313" key="4">
    <source>
        <dbReference type="Proteomes" id="UP000247152"/>
    </source>
</evidence>
<protein>
    <submittedName>
        <fullName evidence="1">Uncharacterized protein</fullName>
    </submittedName>
</protein>
<evidence type="ECO:0000313" key="5">
    <source>
        <dbReference type="Proteomes" id="UP000287374"/>
    </source>
</evidence>
<evidence type="ECO:0000313" key="1">
    <source>
        <dbReference type="EMBL" id="PWY57009.1"/>
    </source>
</evidence>
<dbReference type="EMBL" id="QHJG01000002">
    <property type="protein sequence ID" value="PWY57369.1"/>
    <property type="molecule type" value="Genomic_DNA"/>
</dbReference>
<dbReference type="OrthoDB" id="5652474at2"/>
<organism evidence="1 4">
    <name type="scientific">Legionella qingyii</name>
    <dbReference type="NCBI Taxonomy" id="2184757"/>
    <lineage>
        <taxon>Bacteria</taxon>
        <taxon>Pseudomonadati</taxon>
        <taxon>Pseudomonadota</taxon>
        <taxon>Gammaproteobacteria</taxon>
        <taxon>Legionellales</taxon>
        <taxon>Legionellaceae</taxon>
        <taxon>Legionella</taxon>
    </lineage>
</organism>
<dbReference type="EMBL" id="RZGX01000001">
    <property type="protein sequence ID" value="RUR26458.1"/>
    <property type="molecule type" value="Genomic_DNA"/>
</dbReference>
<reference evidence="3 5" key="2">
    <citation type="submission" date="2018-12" db="EMBL/GenBank/DDBJ databases">
        <title>Legionella sp,whole genome shotgun sequence.</title>
        <authorList>
            <person name="Wu H."/>
        </authorList>
    </citation>
    <scope>NUCLEOTIDE SEQUENCE [LARGE SCALE GENOMIC DNA]</scope>
    <source>
        <strain evidence="5">km489</strain>
        <strain evidence="3">Km489</strain>
    </source>
</reference>
<name>A0A317U6C0_9GAMM</name>